<reference evidence="3 4" key="1">
    <citation type="submission" date="2019-06" db="EMBL/GenBank/DDBJ databases">
        <title>Genomic Encyclopedia of Type Strains, Phase IV (KMG-V): Genome sequencing to study the core and pangenomes of soil and plant-associated prokaryotes.</title>
        <authorList>
            <person name="Whitman W."/>
        </authorList>
    </citation>
    <scope>NUCLEOTIDE SEQUENCE [LARGE SCALE GENOMIC DNA]</scope>
    <source>
        <strain evidence="3 4">BR 11865</strain>
    </source>
</reference>
<dbReference type="Pfam" id="PF02636">
    <property type="entry name" value="Methyltransf_28"/>
    <property type="match status" value="1"/>
</dbReference>
<evidence type="ECO:0000256" key="2">
    <source>
        <dbReference type="ARBA" id="ARBA00022679"/>
    </source>
</evidence>
<dbReference type="PANTHER" id="PTHR12049">
    <property type="entry name" value="PROTEIN ARGININE METHYLTRANSFERASE NDUFAF7, MITOCHONDRIAL"/>
    <property type="match status" value="1"/>
</dbReference>
<sequence>MPGLTPETTPAPETLAGHLIRRIRDEGPLRLSTFMAEALGHPTLGYYTTRDPLGAAGDFTTAPEISQMFGELLGLWCAQAWLTLGSPTPLHLVELGPGRGTLMADALRAMARVPGLTQALRVHMVETSPSLRARQHATLAALPTAAQPPLPVAWTDSLEAVPDGPMLVLANEFFDALPIRQMQRTARGWAERCVTWLEPENRFAWTLDAGGGAELLVPPGLRDAPEGAVVELCPAALTVAGEIGRRLAAHPGAALVVDYGYDSPPLGDTLQAVRRHAYAPVLDDPGQADLTAHVDFRTLAATAVAAGAQCHGIVEQGALLRRLGIQQRAATLKRGAMPPQARVIDLALDRLTAPDQMGRLFKALALTSPGAPPPAGFEPSEG</sequence>
<organism evidence="3 4">
    <name type="scientific">Nitrospirillum amazonense</name>
    <dbReference type="NCBI Taxonomy" id="28077"/>
    <lineage>
        <taxon>Bacteria</taxon>
        <taxon>Pseudomonadati</taxon>
        <taxon>Pseudomonadota</taxon>
        <taxon>Alphaproteobacteria</taxon>
        <taxon>Rhodospirillales</taxon>
        <taxon>Azospirillaceae</taxon>
        <taxon>Nitrospirillum</taxon>
    </lineage>
</organism>
<protein>
    <submittedName>
        <fullName evidence="3">NADH dehydrogenase [ubiquinone] 1 alpha subcomplex assembly factor 7</fullName>
    </submittedName>
</protein>
<dbReference type="RefSeq" id="WP_145618548.1">
    <property type="nucleotide sequence ID" value="NZ_JAYNFR010000014.1"/>
</dbReference>
<dbReference type="PANTHER" id="PTHR12049:SF7">
    <property type="entry name" value="PROTEIN ARGININE METHYLTRANSFERASE NDUFAF7, MITOCHONDRIAL"/>
    <property type="match status" value="1"/>
</dbReference>
<dbReference type="InterPro" id="IPR003788">
    <property type="entry name" value="NDUFAF7"/>
</dbReference>
<dbReference type="Gene3D" id="3.40.50.12710">
    <property type="match status" value="1"/>
</dbReference>
<keyword evidence="2" id="KW-0808">Transferase</keyword>
<dbReference type="SUPFAM" id="SSF53335">
    <property type="entry name" value="S-adenosyl-L-methionine-dependent methyltransferases"/>
    <property type="match status" value="1"/>
</dbReference>
<proteinExistence type="predicted"/>
<dbReference type="Proteomes" id="UP000316545">
    <property type="component" value="Unassembled WGS sequence"/>
</dbReference>
<keyword evidence="4" id="KW-1185">Reference proteome</keyword>
<dbReference type="GO" id="GO:0035243">
    <property type="term" value="F:protein-arginine omega-N symmetric methyltransferase activity"/>
    <property type="evidence" value="ECO:0007669"/>
    <property type="project" value="TreeGrafter"/>
</dbReference>
<gene>
    <name evidence="3" type="ORF">FBZ88_11261</name>
</gene>
<keyword evidence="1" id="KW-0489">Methyltransferase</keyword>
<keyword evidence="3" id="KW-0830">Ubiquinone</keyword>
<evidence type="ECO:0000313" key="3">
    <source>
        <dbReference type="EMBL" id="TWB24209.1"/>
    </source>
</evidence>
<dbReference type="InterPro" id="IPR029063">
    <property type="entry name" value="SAM-dependent_MTases_sf"/>
</dbReference>
<comment type="caution">
    <text evidence="3">The sequence shown here is derived from an EMBL/GenBank/DDBJ whole genome shotgun (WGS) entry which is preliminary data.</text>
</comment>
<dbReference type="GO" id="GO:0032259">
    <property type="term" value="P:methylation"/>
    <property type="evidence" value="ECO:0007669"/>
    <property type="project" value="UniProtKB-KW"/>
</dbReference>
<evidence type="ECO:0000256" key="1">
    <source>
        <dbReference type="ARBA" id="ARBA00022603"/>
    </source>
</evidence>
<name>A0A560FRH2_9PROT</name>
<accession>A0A560FRH2</accession>
<dbReference type="AlphaFoldDB" id="A0A560FRH2"/>
<dbReference type="EMBL" id="VITO01000012">
    <property type="protein sequence ID" value="TWB24209.1"/>
    <property type="molecule type" value="Genomic_DNA"/>
</dbReference>
<evidence type="ECO:0000313" key="4">
    <source>
        <dbReference type="Proteomes" id="UP000316545"/>
    </source>
</evidence>
<dbReference type="InterPro" id="IPR038375">
    <property type="entry name" value="NDUFAF7_sf"/>
</dbReference>